<protein>
    <submittedName>
        <fullName evidence="3">Type II secretion system protein E</fullName>
    </submittedName>
</protein>
<organism evidence="3 4">
    <name type="scientific">Polaromonas naphthalenivorans (strain CJ2)</name>
    <dbReference type="NCBI Taxonomy" id="365044"/>
    <lineage>
        <taxon>Bacteria</taxon>
        <taxon>Pseudomonadati</taxon>
        <taxon>Pseudomonadota</taxon>
        <taxon>Betaproteobacteria</taxon>
        <taxon>Burkholderiales</taxon>
        <taxon>Comamonadaceae</taxon>
        <taxon>Polaromonas</taxon>
    </lineage>
</organism>
<dbReference type="PANTHER" id="PTHR30486:SF6">
    <property type="entry name" value="TYPE IV PILUS RETRACTATION ATPASE PILT"/>
    <property type="match status" value="1"/>
</dbReference>
<dbReference type="PANTHER" id="PTHR30486">
    <property type="entry name" value="TWITCHING MOTILITY PROTEIN PILT"/>
    <property type="match status" value="1"/>
</dbReference>
<evidence type="ECO:0000313" key="4">
    <source>
        <dbReference type="Proteomes" id="UP000000644"/>
    </source>
</evidence>
<proteinExistence type="inferred from homology"/>
<geneLocation type="plasmid" evidence="3 4">
    <name>pPNAP01</name>
</geneLocation>
<dbReference type="SUPFAM" id="SSF52540">
    <property type="entry name" value="P-loop containing nucleoside triphosphate hydrolases"/>
    <property type="match status" value="1"/>
</dbReference>
<dbReference type="RefSeq" id="WP_011797880.1">
    <property type="nucleotide sequence ID" value="NC_008757.1"/>
</dbReference>
<dbReference type="HOGENOM" id="CLU_005379_3_0_4"/>
<dbReference type="GO" id="GO:0016887">
    <property type="term" value="F:ATP hydrolysis activity"/>
    <property type="evidence" value="ECO:0007669"/>
    <property type="project" value="InterPro"/>
</dbReference>
<sequence length="328" mass="36048">MHNREHIEGQIALYLHPIKSILEDAEVSEIMVTADGCVWVEKRGNIENSGVVLTEEKRKLTLINVAKAVGRDMLANTANAIVSTSVGGLRFAGALMPIDERGTTLCIRKHLDPDKRPSLEQLVEWKMLTAEQAELLVRLIIVEKKNAVFLGPTSGGKTTLANAVLGKIPSYERIGSIEDAHELAIRVANKDCYLTNPQIGITSRVLIQHAMRSRYDRLILGESRGEDTFDLIRALSSGHNGSITTIHGSSAREGLGTLEMLYQMSVPEGSNIPVETARGYIAAAINLLIYTERRYEPADGGVFKSVRSVKEIALVKGIKNGEYEIDYL</sequence>
<dbReference type="InterPro" id="IPR027417">
    <property type="entry name" value="P-loop_NTPase"/>
</dbReference>
<feature type="domain" description="Bacterial type II secretion system protein E" evidence="2">
    <location>
        <begin position="89"/>
        <end position="264"/>
    </location>
</feature>
<dbReference type="CDD" id="cd01130">
    <property type="entry name" value="VirB11-like_ATPase"/>
    <property type="match status" value="1"/>
</dbReference>
<reference evidence="4" key="1">
    <citation type="journal article" date="2009" name="Environ. Microbiol.">
        <title>The genome of Polaromonas naphthalenivorans strain CJ2, isolated from coal tar-contaminated sediment, reveals physiological and metabolic versatility and evolution through extensive horizontal gene transfer.</title>
        <authorList>
            <person name="Yagi J.M."/>
            <person name="Sims D."/>
            <person name="Brettin T."/>
            <person name="Bruce D."/>
            <person name="Madsen E.L."/>
        </authorList>
    </citation>
    <scope>NUCLEOTIDE SEQUENCE [LARGE SCALE GENOMIC DNA]</scope>
    <source>
        <strain evidence="4">CJ2</strain>
        <plasmid evidence="4">Plasmid pPNAP01</plasmid>
    </source>
</reference>
<comment type="similarity">
    <text evidence="1">Belongs to the GSP E family.</text>
</comment>
<gene>
    <name evidence="3" type="ordered locus">Pnap_4224</name>
</gene>
<name>A1VV29_POLNA</name>
<dbReference type="Pfam" id="PF00437">
    <property type="entry name" value="T2SSE"/>
    <property type="match status" value="1"/>
</dbReference>
<dbReference type="OrthoDB" id="9810761at2"/>
<dbReference type="InterPro" id="IPR001482">
    <property type="entry name" value="T2SS/T4SS_dom"/>
</dbReference>
<keyword evidence="4" id="KW-1185">Reference proteome</keyword>
<dbReference type="EMBL" id="CP000530">
    <property type="protein sequence ID" value="ABM39507.1"/>
    <property type="molecule type" value="Genomic_DNA"/>
</dbReference>
<accession>A1VV29</accession>
<evidence type="ECO:0000259" key="2">
    <source>
        <dbReference type="Pfam" id="PF00437"/>
    </source>
</evidence>
<evidence type="ECO:0000256" key="1">
    <source>
        <dbReference type="ARBA" id="ARBA00006611"/>
    </source>
</evidence>
<dbReference type="KEGG" id="pna:Pnap_4224"/>
<keyword evidence="3" id="KW-0614">Plasmid</keyword>
<evidence type="ECO:0000313" key="3">
    <source>
        <dbReference type="EMBL" id="ABM39507.1"/>
    </source>
</evidence>
<dbReference type="Gene3D" id="3.30.450.90">
    <property type="match status" value="1"/>
</dbReference>
<dbReference type="Proteomes" id="UP000000644">
    <property type="component" value="Plasmid pPNAP01"/>
</dbReference>
<dbReference type="Gene3D" id="3.40.50.300">
    <property type="entry name" value="P-loop containing nucleotide triphosphate hydrolases"/>
    <property type="match status" value="1"/>
</dbReference>
<dbReference type="AlphaFoldDB" id="A1VV29"/>
<dbReference type="InterPro" id="IPR050921">
    <property type="entry name" value="T4SS_GSP_E_ATPase"/>
</dbReference>